<dbReference type="Proteomes" id="UP001227230">
    <property type="component" value="Chromosome 17"/>
</dbReference>
<organism evidence="2 3">
    <name type="scientific">Vitis vinifera</name>
    <name type="common">Grape</name>
    <dbReference type="NCBI Taxonomy" id="29760"/>
    <lineage>
        <taxon>Eukaryota</taxon>
        <taxon>Viridiplantae</taxon>
        <taxon>Streptophyta</taxon>
        <taxon>Embryophyta</taxon>
        <taxon>Tracheophyta</taxon>
        <taxon>Spermatophyta</taxon>
        <taxon>Magnoliopsida</taxon>
        <taxon>eudicotyledons</taxon>
        <taxon>Gunneridae</taxon>
        <taxon>Pentapetalae</taxon>
        <taxon>rosids</taxon>
        <taxon>Vitales</taxon>
        <taxon>Vitaceae</taxon>
        <taxon>Viteae</taxon>
        <taxon>Vitis</taxon>
    </lineage>
</organism>
<dbReference type="InterPro" id="IPR043128">
    <property type="entry name" value="Rev_trsase/Diguanyl_cyclase"/>
</dbReference>
<keyword evidence="3" id="KW-1185">Reference proteome</keyword>
<dbReference type="InterPro" id="IPR051320">
    <property type="entry name" value="Viral_Replic_Matur_Polypro"/>
</dbReference>
<dbReference type="InterPro" id="IPR000477">
    <property type="entry name" value="RT_dom"/>
</dbReference>
<dbReference type="PANTHER" id="PTHR33064">
    <property type="entry name" value="POL PROTEIN"/>
    <property type="match status" value="1"/>
</dbReference>
<dbReference type="Gene3D" id="3.10.10.10">
    <property type="entry name" value="HIV Type 1 Reverse Transcriptase, subunit A, domain 1"/>
    <property type="match status" value="1"/>
</dbReference>
<evidence type="ECO:0000259" key="1">
    <source>
        <dbReference type="PROSITE" id="PS50878"/>
    </source>
</evidence>
<dbReference type="CDD" id="cd09274">
    <property type="entry name" value="RNase_HI_RT_Ty3"/>
    <property type="match status" value="1"/>
</dbReference>
<sequence>MNKDLLSYCEKEIQDLMDKKLIRKSKSPWSCSAFYVQKQAELERGTPRLVINYKPLNDVLRWIRYPIPNKKDLLQRLGKSKVFSKFDMKSGFWQIQIAEKDRYKTAFVVPFGHYEWNVMPFGLKNAPSEFQNIMNEIFNQFSDFIIVYIDDVLIYSDSVEQHWKHLNRFIETVKSNGLSLSATKINLFQTKVRFLGHHIHQGTFTPIQRSIEFADKFPDEIKDKKQLQRFLGSLNYVSDFIQDLSQLCAPLRQRLKKNPVPWNEDHTKIVKLVKSRVKTLPCLALADHKAFKIVETDASDIGFGGILKQRSNNQSNNQELLVRFTSGTWNHAQLNYSTIKKEILSIVLCISKFQDDLLNQEFLLRVDCKSAKSVLQKDVKNIASKHIFARWQAILSNFDFQIEYIKGENNSIPDFLTREFLQDSQDHGSQNRKAIL</sequence>
<dbReference type="Pfam" id="PF17919">
    <property type="entry name" value="RT_RNaseH_2"/>
    <property type="match status" value="1"/>
</dbReference>
<evidence type="ECO:0000313" key="3">
    <source>
        <dbReference type="Proteomes" id="UP001227230"/>
    </source>
</evidence>
<accession>A0ABY9DJ89</accession>
<proteinExistence type="predicted"/>
<name>A0ABY9DJ89_VITVI</name>
<protein>
    <recommendedName>
        <fullName evidence="1">Reverse transcriptase domain-containing protein</fullName>
    </recommendedName>
</protein>
<gene>
    <name evidence="2" type="ORF">VitviT2T_025573</name>
</gene>
<dbReference type="PROSITE" id="PS50878">
    <property type="entry name" value="RT_POL"/>
    <property type="match status" value="1"/>
</dbReference>
<dbReference type="Pfam" id="PF00078">
    <property type="entry name" value="RVT_1"/>
    <property type="match status" value="1"/>
</dbReference>
<dbReference type="InterPro" id="IPR041577">
    <property type="entry name" value="RT_RNaseH_2"/>
</dbReference>
<dbReference type="PANTHER" id="PTHR33064:SF37">
    <property type="entry name" value="RIBONUCLEASE H"/>
    <property type="match status" value="1"/>
</dbReference>
<evidence type="ECO:0000313" key="2">
    <source>
        <dbReference type="EMBL" id="WKA07795.1"/>
    </source>
</evidence>
<feature type="domain" description="Reverse transcriptase" evidence="1">
    <location>
        <begin position="17"/>
        <end position="199"/>
    </location>
</feature>
<dbReference type="SUPFAM" id="SSF56672">
    <property type="entry name" value="DNA/RNA polymerases"/>
    <property type="match status" value="1"/>
</dbReference>
<dbReference type="Gene3D" id="3.30.70.270">
    <property type="match status" value="2"/>
</dbReference>
<dbReference type="CDD" id="cd01647">
    <property type="entry name" value="RT_LTR"/>
    <property type="match status" value="1"/>
</dbReference>
<dbReference type="EMBL" id="CP126664">
    <property type="protein sequence ID" value="WKA07795.1"/>
    <property type="molecule type" value="Genomic_DNA"/>
</dbReference>
<reference evidence="2 3" key="1">
    <citation type="journal article" date="2023" name="Hortic Res">
        <title>The complete reference genome for grapevine (Vitis vinifera L.) genetics and breeding.</title>
        <authorList>
            <person name="Shi X."/>
            <person name="Cao S."/>
            <person name="Wang X."/>
            <person name="Huang S."/>
            <person name="Wang Y."/>
            <person name="Liu Z."/>
            <person name="Liu W."/>
            <person name="Leng X."/>
            <person name="Peng Y."/>
            <person name="Wang N."/>
            <person name="Wang Y."/>
            <person name="Ma Z."/>
            <person name="Xu X."/>
            <person name="Zhang F."/>
            <person name="Xue H."/>
            <person name="Zhong H."/>
            <person name="Wang Y."/>
            <person name="Zhang K."/>
            <person name="Velt A."/>
            <person name="Avia K."/>
            <person name="Holtgrawe D."/>
            <person name="Grimplet J."/>
            <person name="Matus J.T."/>
            <person name="Ware D."/>
            <person name="Wu X."/>
            <person name="Wang H."/>
            <person name="Liu C."/>
            <person name="Fang Y."/>
            <person name="Rustenholz C."/>
            <person name="Cheng Z."/>
            <person name="Xiao H."/>
            <person name="Zhou Y."/>
        </authorList>
    </citation>
    <scope>NUCLEOTIDE SEQUENCE [LARGE SCALE GENOMIC DNA]</scope>
    <source>
        <strain evidence="3">cv. Pinot noir / PN40024</strain>
        <tissue evidence="2">Leaf</tissue>
    </source>
</reference>
<dbReference type="InterPro" id="IPR043502">
    <property type="entry name" value="DNA/RNA_pol_sf"/>
</dbReference>